<sequence>MIACQIIQYKIVKVDEAAFTAAILSHYGTYVYAETFRGIDVPRIVLRREYIDEICLEIFVAF</sequence>
<evidence type="ECO:0000313" key="1">
    <source>
        <dbReference type="EMBL" id="GAA3773193.1"/>
    </source>
</evidence>
<proteinExistence type="predicted"/>
<dbReference type="EMBL" id="BAABDU010000004">
    <property type="protein sequence ID" value="GAA3773193.1"/>
    <property type="molecule type" value="Genomic_DNA"/>
</dbReference>
<accession>A0ABP7GRC8</accession>
<gene>
    <name evidence="1" type="ORF">GCM10022423_29570</name>
</gene>
<organism evidence="1 2">
    <name type="scientific">Flavobacterium ginsengiterrae</name>
    <dbReference type="NCBI Taxonomy" id="871695"/>
    <lineage>
        <taxon>Bacteria</taxon>
        <taxon>Pseudomonadati</taxon>
        <taxon>Bacteroidota</taxon>
        <taxon>Flavobacteriia</taxon>
        <taxon>Flavobacteriales</taxon>
        <taxon>Flavobacteriaceae</taxon>
        <taxon>Flavobacterium</taxon>
    </lineage>
</organism>
<name>A0ABP7GRC8_9FLAO</name>
<keyword evidence="2" id="KW-1185">Reference proteome</keyword>
<protein>
    <submittedName>
        <fullName evidence="1">Uncharacterized protein</fullName>
    </submittedName>
</protein>
<dbReference type="Proteomes" id="UP001500748">
    <property type="component" value="Unassembled WGS sequence"/>
</dbReference>
<comment type="caution">
    <text evidence="1">The sequence shown here is derived from an EMBL/GenBank/DDBJ whole genome shotgun (WGS) entry which is preliminary data.</text>
</comment>
<evidence type="ECO:0000313" key="2">
    <source>
        <dbReference type="Proteomes" id="UP001500748"/>
    </source>
</evidence>
<reference evidence="2" key="1">
    <citation type="journal article" date="2019" name="Int. J. Syst. Evol. Microbiol.">
        <title>The Global Catalogue of Microorganisms (GCM) 10K type strain sequencing project: providing services to taxonomists for standard genome sequencing and annotation.</title>
        <authorList>
            <consortium name="The Broad Institute Genomics Platform"/>
            <consortium name="The Broad Institute Genome Sequencing Center for Infectious Disease"/>
            <person name="Wu L."/>
            <person name="Ma J."/>
        </authorList>
    </citation>
    <scope>NUCLEOTIDE SEQUENCE [LARGE SCALE GENOMIC DNA]</scope>
    <source>
        <strain evidence="2">JCM 17337</strain>
    </source>
</reference>